<evidence type="ECO:0000313" key="4">
    <source>
        <dbReference type="Proteomes" id="UP000293162"/>
    </source>
</evidence>
<proteinExistence type="predicted"/>
<evidence type="ECO:0000256" key="1">
    <source>
        <dbReference type="ARBA" id="ARBA00023125"/>
    </source>
</evidence>
<dbReference type="Gene3D" id="1.10.260.40">
    <property type="entry name" value="lambda repressor-like DNA-binding domains"/>
    <property type="match status" value="1"/>
</dbReference>
<name>A0A4Q5M4I1_9BACT</name>
<keyword evidence="4" id="KW-1185">Reference proteome</keyword>
<protein>
    <submittedName>
        <fullName evidence="3">XRE family transcriptional regulator</fullName>
    </submittedName>
</protein>
<organism evidence="3 4">
    <name type="scientific">Emticicia agri</name>
    <dbReference type="NCBI Taxonomy" id="2492393"/>
    <lineage>
        <taxon>Bacteria</taxon>
        <taxon>Pseudomonadati</taxon>
        <taxon>Bacteroidota</taxon>
        <taxon>Cytophagia</taxon>
        <taxon>Cytophagales</taxon>
        <taxon>Leadbetterellaceae</taxon>
        <taxon>Emticicia</taxon>
    </lineage>
</organism>
<dbReference type="OrthoDB" id="955486at2"/>
<accession>A0A4Q5M4I1</accession>
<dbReference type="SUPFAM" id="SSF47413">
    <property type="entry name" value="lambda repressor-like DNA-binding domains"/>
    <property type="match status" value="1"/>
</dbReference>
<dbReference type="InterPro" id="IPR001387">
    <property type="entry name" value="Cro/C1-type_HTH"/>
</dbReference>
<dbReference type="Proteomes" id="UP000293162">
    <property type="component" value="Unassembled WGS sequence"/>
</dbReference>
<dbReference type="SMART" id="SM00530">
    <property type="entry name" value="HTH_XRE"/>
    <property type="match status" value="1"/>
</dbReference>
<dbReference type="InterPro" id="IPR010982">
    <property type="entry name" value="Lambda_DNA-bd_dom_sf"/>
</dbReference>
<dbReference type="Pfam" id="PF01381">
    <property type="entry name" value="HTH_3"/>
    <property type="match status" value="1"/>
</dbReference>
<reference evidence="3 4" key="1">
    <citation type="submission" date="2019-02" db="EMBL/GenBank/DDBJ databases">
        <title>Bacterial novel species Emticicia sp. 17J42-9 isolated from soil.</title>
        <authorList>
            <person name="Jung H.-Y."/>
        </authorList>
    </citation>
    <scope>NUCLEOTIDE SEQUENCE [LARGE SCALE GENOMIC DNA]</scope>
    <source>
        <strain evidence="3 4">17J42-9</strain>
    </source>
</reference>
<evidence type="ECO:0000259" key="2">
    <source>
        <dbReference type="PROSITE" id="PS50943"/>
    </source>
</evidence>
<dbReference type="PANTHER" id="PTHR46558">
    <property type="entry name" value="TRACRIPTIONAL REGULATORY PROTEIN-RELATED-RELATED"/>
    <property type="match status" value="1"/>
</dbReference>
<dbReference type="AlphaFoldDB" id="A0A4Q5M4I1"/>
<evidence type="ECO:0000313" key="3">
    <source>
        <dbReference type="EMBL" id="RYU96777.1"/>
    </source>
</evidence>
<dbReference type="CDD" id="cd00093">
    <property type="entry name" value="HTH_XRE"/>
    <property type="match status" value="1"/>
</dbReference>
<keyword evidence="1" id="KW-0238">DNA-binding</keyword>
<comment type="caution">
    <text evidence="3">The sequence shown here is derived from an EMBL/GenBank/DDBJ whole genome shotgun (WGS) entry which is preliminary data.</text>
</comment>
<dbReference type="PROSITE" id="PS50943">
    <property type="entry name" value="HTH_CROC1"/>
    <property type="match status" value="1"/>
</dbReference>
<sequence>MEIKAMNIGEKIRQARLQKGFSQENMADMLGISTTAYGDIERNKTELTITRATEVAHILKANVLEWLGVELQPVDFALEKLQLENEKLKADVEKWQLAAHYWREKFEQQRLLGDLLRLGTQQPASQEERKKIGF</sequence>
<dbReference type="EMBL" id="SEWF01000005">
    <property type="protein sequence ID" value="RYU96777.1"/>
    <property type="molecule type" value="Genomic_DNA"/>
</dbReference>
<gene>
    <name evidence="3" type="ORF">EWM59_04425</name>
</gene>
<feature type="domain" description="HTH cro/C1-type" evidence="2">
    <location>
        <begin position="12"/>
        <end position="66"/>
    </location>
</feature>
<dbReference type="PANTHER" id="PTHR46558:SF14">
    <property type="entry name" value="HTH-TYPE TRANSCRIPTIONAL REGULATOR ANSR"/>
    <property type="match status" value="1"/>
</dbReference>
<dbReference type="GO" id="GO:0003677">
    <property type="term" value="F:DNA binding"/>
    <property type="evidence" value="ECO:0007669"/>
    <property type="project" value="UniProtKB-KW"/>
</dbReference>